<reference evidence="1 2" key="1">
    <citation type="submission" date="2018-06" db="EMBL/GenBank/DDBJ databases">
        <authorList>
            <consortium name="Pathogen Informatics"/>
            <person name="Doyle S."/>
        </authorList>
    </citation>
    <scope>NUCLEOTIDE SEQUENCE [LARGE SCALE GENOMIC DNA]</scope>
    <source>
        <strain evidence="1 2">NCTC10252</strain>
    </source>
</reference>
<accession>A0A379QDX5</accession>
<evidence type="ECO:0000313" key="1">
    <source>
        <dbReference type="EMBL" id="SUF55051.1"/>
    </source>
</evidence>
<protein>
    <recommendedName>
        <fullName evidence="3">PerC family transcriptional regulator</fullName>
    </recommendedName>
</protein>
<dbReference type="Pfam" id="PF06069">
    <property type="entry name" value="PerC"/>
    <property type="match status" value="1"/>
</dbReference>
<gene>
    <name evidence="1" type="ORF">NCTC10252_00220</name>
</gene>
<dbReference type="EMBL" id="UGWP01000003">
    <property type="protein sequence ID" value="SUF55051.1"/>
    <property type="molecule type" value="Genomic_DNA"/>
</dbReference>
<dbReference type="AlphaFoldDB" id="A0A379QDX5"/>
<name>A0A379QDX5_SALER</name>
<dbReference type="InterPro" id="IPR024684">
    <property type="entry name" value="Tscrpt_act_PerC/SfV_Orf40"/>
</dbReference>
<proteinExistence type="predicted"/>
<organism evidence="1 2">
    <name type="scientific">Salmonella enterica</name>
    <name type="common">Salmonella choleraesuis</name>
    <dbReference type="NCBI Taxonomy" id="28901"/>
    <lineage>
        <taxon>Bacteria</taxon>
        <taxon>Pseudomonadati</taxon>
        <taxon>Pseudomonadota</taxon>
        <taxon>Gammaproteobacteria</taxon>
        <taxon>Enterobacterales</taxon>
        <taxon>Enterobacteriaceae</taxon>
        <taxon>Salmonella</taxon>
    </lineage>
</organism>
<dbReference type="Proteomes" id="UP000254597">
    <property type="component" value="Unassembled WGS sequence"/>
</dbReference>
<evidence type="ECO:0008006" key="3">
    <source>
        <dbReference type="Google" id="ProtNLM"/>
    </source>
</evidence>
<sequence length="65" mass="7444">MVRDEKAESLEKVCLYHLAALRWFVVLNECTNQSEKIMGVLASKSMSGKSKEKKGEMTFNTRTFL</sequence>
<evidence type="ECO:0000313" key="2">
    <source>
        <dbReference type="Proteomes" id="UP000254597"/>
    </source>
</evidence>